<dbReference type="InterPro" id="IPR031009">
    <property type="entry name" value="Tcm_partner"/>
</dbReference>
<evidence type="ECO:0000313" key="2">
    <source>
        <dbReference type="Proteomes" id="UP000185728"/>
    </source>
</evidence>
<dbReference type="NCBIfam" id="TIGR04474">
    <property type="entry name" value="tcm_partner"/>
    <property type="match status" value="1"/>
</dbReference>
<dbReference type="Proteomes" id="UP000185728">
    <property type="component" value="Unassembled WGS sequence"/>
</dbReference>
<sequence>MNKFGGDWTEAKIEILVEYAKAYLTIMDKFADRFGWKLLYFDGFAGSGFIKKGNDENQKIIIGATKRILDIDEPRPFDRYYFVEKEIEKADELIEKVVQNYNHKTINVVNTDCNEKIQSMSEFLKTQKGKKYRVLAYIDPCGMQVNWKSLIALQELKVDAWILVPTGMGVNRLLKKDGRISDAWIMRLETFLGMPKKEILDYFYSQTIVPTLFGDEVVTNKEEKAIERSAELYQKRLKELFTFVTNPYILKNKSNSIMFHFYMVSNNKTARKIANDIIEKYNTSN</sequence>
<dbReference type="EMBL" id="FTOB01000002">
    <property type="protein sequence ID" value="SIS47901.1"/>
    <property type="molecule type" value="Genomic_DNA"/>
</dbReference>
<protein>
    <submittedName>
        <fullName evidence="1">Three-Cys-motif partner protein</fullName>
    </submittedName>
</protein>
<evidence type="ECO:0000313" key="1">
    <source>
        <dbReference type="EMBL" id="SIS47901.1"/>
    </source>
</evidence>
<organism evidence="1 2">
    <name type="scientific">Zobellia uliginosa</name>
    <dbReference type="NCBI Taxonomy" id="143224"/>
    <lineage>
        <taxon>Bacteria</taxon>
        <taxon>Pseudomonadati</taxon>
        <taxon>Bacteroidota</taxon>
        <taxon>Flavobacteriia</taxon>
        <taxon>Flavobacteriales</taxon>
        <taxon>Flavobacteriaceae</taxon>
        <taxon>Zobellia</taxon>
    </lineage>
</organism>
<gene>
    <name evidence="1" type="ORF">SAMN05421766_102186</name>
</gene>
<keyword evidence="2" id="KW-1185">Reference proteome</keyword>
<proteinExistence type="predicted"/>
<accession>A0ABY1KLP8</accession>
<dbReference type="RefSeq" id="WP_076453985.1">
    <property type="nucleotide sequence ID" value="NZ_FTOB01000002.1"/>
</dbReference>
<comment type="caution">
    <text evidence="1">The sequence shown here is derived from an EMBL/GenBank/DDBJ whole genome shotgun (WGS) entry which is preliminary data.</text>
</comment>
<reference evidence="1 2" key="1">
    <citation type="submission" date="2017-01" db="EMBL/GenBank/DDBJ databases">
        <authorList>
            <person name="Varghese N."/>
            <person name="Submissions S."/>
        </authorList>
    </citation>
    <scope>NUCLEOTIDE SEQUENCE [LARGE SCALE GENOMIC DNA]</scope>
    <source>
        <strain evidence="1 2">DSM 2061</strain>
    </source>
</reference>
<name>A0ABY1KLP8_9FLAO</name>